<feature type="compositionally biased region" description="Polar residues" evidence="2">
    <location>
        <begin position="163"/>
        <end position="179"/>
    </location>
</feature>
<feature type="region of interest" description="Disordered" evidence="2">
    <location>
        <begin position="152"/>
        <end position="181"/>
    </location>
</feature>
<evidence type="ECO:0000313" key="4">
    <source>
        <dbReference type="Proteomes" id="UP000663981"/>
    </source>
</evidence>
<dbReference type="Pfam" id="PF06810">
    <property type="entry name" value="Phage_scaffold"/>
    <property type="match status" value="1"/>
</dbReference>
<evidence type="ECO:0000256" key="1">
    <source>
        <dbReference type="SAM" id="Coils"/>
    </source>
</evidence>
<name>A0ABS3NBK3_9BACI</name>
<feature type="coiled-coil region" evidence="1">
    <location>
        <begin position="45"/>
        <end position="96"/>
    </location>
</feature>
<dbReference type="InterPro" id="IPR009636">
    <property type="entry name" value="SCAF"/>
</dbReference>
<dbReference type="EMBL" id="JAGDEL010000043">
    <property type="protein sequence ID" value="MBO1515598.1"/>
    <property type="molecule type" value="Genomic_DNA"/>
</dbReference>
<comment type="caution">
    <text evidence="3">The sequence shown here is derived from an EMBL/GenBank/DDBJ whole genome shotgun (WGS) entry which is preliminary data.</text>
</comment>
<proteinExistence type="predicted"/>
<evidence type="ECO:0000313" key="3">
    <source>
        <dbReference type="EMBL" id="MBO1515598.1"/>
    </source>
</evidence>
<protein>
    <submittedName>
        <fullName evidence="3">Phage scaffolding protein</fullName>
    </submittedName>
</protein>
<sequence>MDLKELLGEELYKQVMEKTGDNKIAIVSDGNWFPKDKFDTVNKENKDIKGQLKDRDTQLKDLETKAQGNADLQKQIQDLQADNKKVADDYQAKLNQQSFDFALKDALTGAKAKNPKAVEALLNRESIKLDGDKLLGLDEQLKAIQESDSYLFDSEQQQQQQQTGVKFTTGQHQKQTGDAPTSLADALAQRYTKQQ</sequence>
<evidence type="ECO:0000256" key="2">
    <source>
        <dbReference type="SAM" id="MobiDB-lite"/>
    </source>
</evidence>
<accession>A0ABS3NBK3</accession>
<dbReference type="RefSeq" id="WP_207982450.1">
    <property type="nucleotide sequence ID" value="NZ_JAGDEL010000043.1"/>
</dbReference>
<keyword evidence="1" id="KW-0175">Coiled coil</keyword>
<gene>
    <name evidence="3" type="ORF">I7822_28715</name>
</gene>
<dbReference type="Proteomes" id="UP000663981">
    <property type="component" value="Unassembled WGS sequence"/>
</dbReference>
<organism evidence="3 4">
    <name type="scientific">Metabacillus bambusae</name>
    <dbReference type="NCBI Taxonomy" id="2795218"/>
    <lineage>
        <taxon>Bacteria</taxon>
        <taxon>Bacillati</taxon>
        <taxon>Bacillota</taxon>
        <taxon>Bacilli</taxon>
        <taxon>Bacillales</taxon>
        <taxon>Bacillaceae</taxon>
        <taxon>Metabacillus</taxon>
    </lineage>
</organism>
<keyword evidence="4" id="KW-1185">Reference proteome</keyword>
<reference evidence="3 4" key="1">
    <citation type="submission" date="2021-03" db="EMBL/GenBank/DDBJ databases">
        <title>Whole genome sequence of Metabacillus bambusae BG109.</title>
        <authorList>
            <person name="Jeong J.W."/>
        </authorList>
    </citation>
    <scope>NUCLEOTIDE SEQUENCE [LARGE SCALE GENOMIC DNA]</scope>
    <source>
        <strain evidence="3 4">BG109</strain>
    </source>
</reference>